<feature type="compositionally biased region" description="Basic residues" evidence="1">
    <location>
        <begin position="315"/>
        <end position="330"/>
    </location>
</feature>
<feature type="compositionally biased region" description="Polar residues" evidence="1">
    <location>
        <begin position="42"/>
        <end position="55"/>
    </location>
</feature>
<gene>
    <name evidence="2" type="ORF">I7I53_07347</name>
</gene>
<feature type="region of interest" description="Disordered" evidence="1">
    <location>
        <begin position="215"/>
        <end position="330"/>
    </location>
</feature>
<dbReference type="EMBL" id="CP069103">
    <property type="protein sequence ID" value="QSS51893.1"/>
    <property type="molecule type" value="Genomic_DNA"/>
</dbReference>
<feature type="region of interest" description="Disordered" evidence="1">
    <location>
        <begin position="107"/>
        <end position="177"/>
    </location>
</feature>
<dbReference type="VEuPathDB" id="FungiDB:I7I53_07347"/>
<dbReference type="Proteomes" id="UP000663419">
    <property type="component" value="Chromosome 2"/>
</dbReference>
<feature type="compositionally biased region" description="Polar residues" evidence="1">
    <location>
        <begin position="232"/>
        <end position="247"/>
    </location>
</feature>
<name>A0A8A1LGX8_AJEC8</name>
<proteinExistence type="predicted"/>
<evidence type="ECO:0000313" key="3">
    <source>
        <dbReference type="Proteomes" id="UP000663419"/>
    </source>
</evidence>
<feature type="compositionally biased region" description="Low complexity" evidence="1">
    <location>
        <begin position="292"/>
        <end position="305"/>
    </location>
</feature>
<sequence>MPPDASEMAGFYLPNILQRKTPPQANGNSPPQAEMIERDSPQHGSQQTDSQNFPNQDGHKLSWPSKYFASAFATHYGATKSAATLPSTTSEATASQAINLRTRISRNSNNNNICKLPASVKRKPSDSPCRTPTRNTDHPIPTIIHPSTPISPSPSPVHSSPTRAKPHSTLRPSQRRSILKVAADDSALRQEELYRQYTSQSDTRANTSRNVILTLSDSSARNDTSPLLPPSRQMSPSTSQFRNSLPPTKSPTNPPLVAGDIYTIHSALGDREAEPEPERWDGYVDESGGPGSKASSKSGRSSSSLHSERENSRERNKKRRKKEKKAKKNKTVRFDHIDVHMYEVERGEETRFRFFGRRGGGSGAEGFGNGNANANANANADGNGSRRGRGAAFSEIDLDIDRREYVMDIPDVIQG</sequence>
<organism evidence="2 3">
    <name type="scientific">Ajellomyces capsulatus (strain H88)</name>
    <name type="common">Darling's disease fungus</name>
    <name type="synonym">Histoplasma capsulatum</name>
    <dbReference type="NCBI Taxonomy" id="544711"/>
    <lineage>
        <taxon>Eukaryota</taxon>
        <taxon>Fungi</taxon>
        <taxon>Dikarya</taxon>
        <taxon>Ascomycota</taxon>
        <taxon>Pezizomycotina</taxon>
        <taxon>Eurotiomycetes</taxon>
        <taxon>Eurotiomycetidae</taxon>
        <taxon>Onygenales</taxon>
        <taxon>Ajellomycetaceae</taxon>
        <taxon>Histoplasma</taxon>
    </lineage>
</organism>
<feature type="region of interest" description="Disordered" evidence="1">
    <location>
        <begin position="1"/>
        <end position="61"/>
    </location>
</feature>
<feature type="compositionally biased region" description="Polar residues" evidence="1">
    <location>
        <begin position="215"/>
        <end position="225"/>
    </location>
</feature>
<feature type="compositionally biased region" description="Basic and acidic residues" evidence="1">
    <location>
        <begin position="268"/>
        <end position="282"/>
    </location>
</feature>
<accession>A0A8A1LGX8</accession>
<feature type="compositionally biased region" description="Basic residues" evidence="1">
    <location>
        <begin position="164"/>
        <end position="177"/>
    </location>
</feature>
<protein>
    <submittedName>
        <fullName evidence="2">Uncharacterized protein</fullName>
    </submittedName>
</protein>
<feature type="compositionally biased region" description="Low complexity" evidence="1">
    <location>
        <begin position="138"/>
        <end position="148"/>
    </location>
</feature>
<dbReference type="AlphaFoldDB" id="A0A8A1LGX8"/>
<feature type="compositionally biased region" description="Polar residues" evidence="1">
    <location>
        <begin position="21"/>
        <end position="31"/>
    </location>
</feature>
<evidence type="ECO:0000256" key="1">
    <source>
        <dbReference type="SAM" id="MobiDB-lite"/>
    </source>
</evidence>
<evidence type="ECO:0000313" key="2">
    <source>
        <dbReference type="EMBL" id="QSS51893.1"/>
    </source>
</evidence>
<reference evidence="2" key="1">
    <citation type="submission" date="2021-01" db="EMBL/GenBank/DDBJ databases">
        <title>Chromosome-level genome assembly of a human fungal pathogen reveals clustering of transcriptionally co-regulated genes.</title>
        <authorList>
            <person name="Voorhies M."/>
            <person name="Cohen S."/>
            <person name="Shea T.P."/>
            <person name="Petrus S."/>
            <person name="Munoz J.F."/>
            <person name="Poplawski S."/>
            <person name="Goldman W.E."/>
            <person name="Michael T."/>
            <person name="Cuomo C.A."/>
            <person name="Sil A."/>
            <person name="Beyhan S."/>
        </authorList>
    </citation>
    <scope>NUCLEOTIDE SEQUENCE</scope>
    <source>
        <strain evidence="2">H88</strain>
    </source>
</reference>